<accession>A0A2N1PTB6</accession>
<evidence type="ECO:0000259" key="1">
    <source>
        <dbReference type="PROSITE" id="PS51272"/>
    </source>
</evidence>
<dbReference type="InterPro" id="IPR051465">
    <property type="entry name" value="Cell_Envelope_Struct_Comp"/>
</dbReference>
<dbReference type="EMBL" id="PGXC01000002">
    <property type="protein sequence ID" value="PKK91595.1"/>
    <property type="molecule type" value="Genomic_DNA"/>
</dbReference>
<evidence type="ECO:0000313" key="3">
    <source>
        <dbReference type="Proteomes" id="UP000233256"/>
    </source>
</evidence>
<organism evidence="2 3">
    <name type="scientific">Candidatus Wallbacteria bacterium HGW-Wallbacteria-1</name>
    <dbReference type="NCBI Taxonomy" id="2013854"/>
    <lineage>
        <taxon>Bacteria</taxon>
        <taxon>Candidatus Walliibacteriota</taxon>
    </lineage>
</organism>
<name>A0A2N1PTB6_9BACT</name>
<feature type="domain" description="SLH" evidence="1">
    <location>
        <begin position="32"/>
        <end position="95"/>
    </location>
</feature>
<dbReference type="Pfam" id="PF00395">
    <property type="entry name" value="SLH"/>
    <property type="match status" value="1"/>
</dbReference>
<gene>
    <name evidence="2" type="ORF">CVV64_02675</name>
</gene>
<dbReference type="SUPFAM" id="SSF56935">
    <property type="entry name" value="Porins"/>
    <property type="match status" value="1"/>
</dbReference>
<reference evidence="2 3" key="1">
    <citation type="journal article" date="2017" name="ISME J.">
        <title>Potential for microbial H2 and metal transformations associated with novel bacteria and archaea in deep terrestrial subsurface sediments.</title>
        <authorList>
            <person name="Hernsdorf A.W."/>
            <person name="Amano Y."/>
            <person name="Miyakawa K."/>
            <person name="Ise K."/>
            <person name="Suzuki Y."/>
            <person name="Anantharaman K."/>
            <person name="Probst A."/>
            <person name="Burstein D."/>
            <person name="Thomas B.C."/>
            <person name="Banfield J.F."/>
        </authorList>
    </citation>
    <scope>NUCLEOTIDE SEQUENCE [LARGE SCALE GENOMIC DNA]</scope>
    <source>
        <strain evidence="2">HGW-Wallbacteria-1</strain>
    </source>
</reference>
<dbReference type="AlphaFoldDB" id="A0A2N1PTB6"/>
<protein>
    <recommendedName>
        <fullName evidence="1">SLH domain-containing protein</fullName>
    </recommendedName>
</protein>
<sequence>MNPFVKKSISGFLALAITTLFITITMTSSVMAITFPDDVPAPHWARGAINKLLKSRIMTPYEDNTFKGEKSLSRYEAASILARMLSRIDENTENMINFSSAVTPEDIMALRRLMYEFEDEMKNLGYRTDEIFDKVFTIEKRLEIIDSQIKTLHLKTQQAVSIGGDIRVITEYTKHVNDQEGNNFEGWERLGLNLNARVSPQVSGFFRIEQNYIWGQRANSIRTTIGVPQVEDRFNTQNLNFAKAYIDIKNIFKSDMSTRIGRQFVGFGHNLFFAEDLDGIKLEKKIKSTQLGFYLFDTDSVYDGLYNNVEYDSNNKAVYERESETDGVNFMAFKWGTDLSLRHHLEIYAVSDKISTFNKGNAYAETFKTNLKNFPTTFSPRWLGFALDGKLFNNIDYNLEYVRLDSDIQKFIDTYQEFNLWDQKWNISTTSAAWVIGIQSQLNPKSKFLLQYGIGDEEFLAYAINHDVRLNGMEGNMPARKEPYASFTGVKDFLTRFSHQFDRKTSAYLQYERVMANDTSNILPDSQEYDLLRTKIFHRIRNAQFSMTLDMIEYDDEAINNLSEIADIADPNIKERDKNVALLHTLGGGRNQLKLEYIIAF</sequence>
<dbReference type="InterPro" id="IPR001119">
    <property type="entry name" value="SLH_dom"/>
</dbReference>
<dbReference type="Proteomes" id="UP000233256">
    <property type="component" value="Unassembled WGS sequence"/>
</dbReference>
<evidence type="ECO:0000313" key="2">
    <source>
        <dbReference type="EMBL" id="PKK91595.1"/>
    </source>
</evidence>
<dbReference type="PANTHER" id="PTHR43308">
    <property type="entry name" value="OUTER MEMBRANE PROTEIN ALPHA-RELATED"/>
    <property type="match status" value="1"/>
</dbReference>
<dbReference type="PANTHER" id="PTHR43308:SF1">
    <property type="entry name" value="OUTER MEMBRANE PROTEIN ALPHA"/>
    <property type="match status" value="1"/>
</dbReference>
<comment type="caution">
    <text evidence="2">The sequence shown here is derived from an EMBL/GenBank/DDBJ whole genome shotgun (WGS) entry which is preliminary data.</text>
</comment>
<proteinExistence type="predicted"/>
<dbReference type="PROSITE" id="PS51272">
    <property type="entry name" value="SLH"/>
    <property type="match status" value="1"/>
</dbReference>